<protein>
    <recommendedName>
        <fullName evidence="14">RING-type E3 ubiquitin transferase BRCA1</fullName>
    </recommendedName>
</protein>
<evidence type="ECO:0000256" key="3">
    <source>
        <dbReference type="ARBA" id="ARBA00022737"/>
    </source>
</evidence>
<keyword evidence="6" id="KW-0862">Zinc</keyword>
<dbReference type="GO" id="GO:0008270">
    <property type="term" value="F:zinc ion binding"/>
    <property type="evidence" value="ECO:0007669"/>
    <property type="project" value="UniProtKB-KW"/>
</dbReference>
<evidence type="ECO:0000256" key="7">
    <source>
        <dbReference type="ARBA" id="ARBA00023204"/>
    </source>
</evidence>
<evidence type="ECO:0000256" key="6">
    <source>
        <dbReference type="ARBA" id="ARBA00022833"/>
    </source>
</evidence>
<dbReference type="SUPFAM" id="SSF52113">
    <property type="entry name" value="BRCT domain"/>
    <property type="match status" value="2"/>
</dbReference>
<dbReference type="PROSITE" id="PS00518">
    <property type="entry name" value="ZF_RING_1"/>
    <property type="match status" value="1"/>
</dbReference>
<keyword evidence="4" id="KW-0227">DNA damage</keyword>
<sequence length="316" mass="36183">MTTTTNSVLDAMQRELQCSVCMSLMKQPTSISCAHMFCKQCIETKMQQKATCPLCNHLIKQLHPMPNIQIIIDEFIKLKQEYQVDDPFIDPASSSTEEDKTLITSLDIKKAQARAALQAQENSLPVQEKECRILKKGHKPELNIPNMTFVDKMNTEVTHIVLPADKHNIVDRSLTYYLGILYGCFIVNEQWLENCIKRGHIIPESRYEISGDREMGRTGAPEKARKNKEAKKPNLFRGLKVCIIDDDLQRQVEKCILAGGGIVEDSCQDVIVCSDDPESKRQELKDRFTHRTLLLKSWIFDSICNFELLKKDDYCL</sequence>
<comment type="subcellular location">
    <subcellularLocation>
        <location evidence="1">Nucleus</location>
    </subcellularLocation>
</comment>
<dbReference type="PROSITE" id="PS50172">
    <property type="entry name" value="BRCT"/>
    <property type="match status" value="2"/>
</dbReference>
<dbReference type="InterPro" id="IPR036420">
    <property type="entry name" value="BRCT_dom_sf"/>
</dbReference>
<dbReference type="PANTHER" id="PTHR13763">
    <property type="entry name" value="BREAST CANCER TYPE 1 SUSCEPTIBILITY PROTEIN BRCA1"/>
    <property type="match status" value="1"/>
</dbReference>
<dbReference type="GO" id="GO:0000724">
    <property type="term" value="P:double-strand break repair via homologous recombination"/>
    <property type="evidence" value="ECO:0007669"/>
    <property type="project" value="TreeGrafter"/>
</dbReference>
<dbReference type="OMA" id="MNTEVTH"/>
<dbReference type="InterPro" id="IPR001841">
    <property type="entry name" value="Znf_RING"/>
</dbReference>
<dbReference type="SUPFAM" id="SSF57850">
    <property type="entry name" value="RING/U-box"/>
    <property type="match status" value="1"/>
</dbReference>
<evidence type="ECO:0000256" key="4">
    <source>
        <dbReference type="ARBA" id="ARBA00022763"/>
    </source>
</evidence>
<dbReference type="InterPro" id="IPR001357">
    <property type="entry name" value="BRCT_dom"/>
</dbReference>
<keyword evidence="3" id="KW-0677">Repeat</keyword>
<name>A0A1X0S6E6_RHIZD</name>
<organism evidence="12 13">
    <name type="scientific">Rhizopus microsporus</name>
    <dbReference type="NCBI Taxonomy" id="58291"/>
    <lineage>
        <taxon>Eukaryota</taxon>
        <taxon>Fungi</taxon>
        <taxon>Fungi incertae sedis</taxon>
        <taxon>Mucoromycota</taxon>
        <taxon>Mucoromycotina</taxon>
        <taxon>Mucoromycetes</taxon>
        <taxon>Mucorales</taxon>
        <taxon>Mucorineae</taxon>
        <taxon>Rhizopodaceae</taxon>
        <taxon>Rhizopus</taxon>
    </lineage>
</organism>
<keyword evidence="2" id="KW-0479">Metal-binding</keyword>
<feature type="domain" description="RING-type" evidence="10">
    <location>
        <begin position="18"/>
        <end position="56"/>
    </location>
</feature>
<evidence type="ECO:0000256" key="2">
    <source>
        <dbReference type="ARBA" id="ARBA00022723"/>
    </source>
</evidence>
<evidence type="ECO:0000313" key="12">
    <source>
        <dbReference type="EMBL" id="ORE19728.1"/>
    </source>
</evidence>
<evidence type="ECO:0000256" key="1">
    <source>
        <dbReference type="ARBA" id="ARBA00004123"/>
    </source>
</evidence>
<keyword evidence="5 9" id="KW-0863">Zinc-finger</keyword>
<dbReference type="GO" id="GO:0004842">
    <property type="term" value="F:ubiquitin-protein transferase activity"/>
    <property type="evidence" value="ECO:0007669"/>
    <property type="project" value="TreeGrafter"/>
</dbReference>
<evidence type="ECO:0000259" key="10">
    <source>
        <dbReference type="PROSITE" id="PS50089"/>
    </source>
</evidence>
<dbReference type="Proteomes" id="UP000242381">
    <property type="component" value="Unassembled WGS sequence"/>
</dbReference>
<keyword evidence="7" id="KW-0234">DNA repair</keyword>
<dbReference type="Pfam" id="PF13923">
    <property type="entry name" value="zf-C3HC4_2"/>
    <property type="match status" value="1"/>
</dbReference>
<gene>
    <name evidence="12" type="ORF">BCV71DRAFT_226154</name>
</gene>
<feature type="domain" description="BRCT" evidence="11">
    <location>
        <begin position="148"/>
        <end position="209"/>
    </location>
</feature>
<dbReference type="InterPro" id="IPR031099">
    <property type="entry name" value="BRCA1-associated"/>
</dbReference>
<reference evidence="12 13" key="1">
    <citation type="journal article" date="2016" name="Proc. Natl. Acad. Sci. U.S.A.">
        <title>Lipid metabolic changes in an early divergent fungus govern the establishment of a mutualistic symbiosis with endobacteria.</title>
        <authorList>
            <person name="Lastovetsky O.A."/>
            <person name="Gaspar M.L."/>
            <person name="Mondo S.J."/>
            <person name="LaButti K.M."/>
            <person name="Sandor L."/>
            <person name="Grigoriev I.V."/>
            <person name="Henry S.A."/>
            <person name="Pawlowska T.E."/>
        </authorList>
    </citation>
    <scope>NUCLEOTIDE SEQUENCE [LARGE SCALE GENOMIC DNA]</scope>
    <source>
        <strain evidence="12 13">ATCC 11559</strain>
    </source>
</reference>
<evidence type="ECO:0000313" key="13">
    <source>
        <dbReference type="Proteomes" id="UP000242381"/>
    </source>
</evidence>
<dbReference type="Gene3D" id="3.40.50.10190">
    <property type="entry name" value="BRCT domain"/>
    <property type="match status" value="2"/>
</dbReference>
<dbReference type="PANTHER" id="PTHR13763:SF0">
    <property type="entry name" value="BREAST CANCER TYPE 1 SUSCEPTIBILITY PROTEIN"/>
    <property type="match status" value="1"/>
</dbReference>
<dbReference type="InterPro" id="IPR017907">
    <property type="entry name" value="Znf_RING_CS"/>
</dbReference>
<dbReference type="EMBL" id="KV921305">
    <property type="protein sequence ID" value="ORE19728.1"/>
    <property type="molecule type" value="Genomic_DNA"/>
</dbReference>
<dbReference type="GO" id="GO:0045944">
    <property type="term" value="P:positive regulation of transcription by RNA polymerase II"/>
    <property type="evidence" value="ECO:0007669"/>
    <property type="project" value="TreeGrafter"/>
</dbReference>
<dbReference type="GO" id="GO:0005634">
    <property type="term" value="C:nucleus"/>
    <property type="evidence" value="ECO:0007669"/>
    <property type="project" value="UniProtKB-SubCell"/>
</dbReference>
<accession>A0A1X0S6E6</accession>
<evidence type="ECO:0000256" key="8">
    <source>
        <dbReference type="ARBA" id="ARBA00023242"/>
    </source>
</evidence>
<feature type="domain" description="BRCT" evidence="11">
    <location>
        <begin position="231"/>
        <end position="316"/>
    </location>
</feature>
<keyword evidence="8" id="KW-0539">Nucleus</keyword>
<proteinExistence type="predicted"/>
<dbReference type="Gene3D" id="3.30.40.10">
    <property type="entry name" value="Zinc/RING finger domain, C3HC4 (zinc finger)"/>
    <property type="match status" value="1"/>
</dbReference>
<dbReference type="SMART" id="SM00184">
    <property type="entry name" value="RING"/>
    <property type="match status" value="1"/>
</dbReference>
<dbReference type="VEuPathDB" id="FungiDB:BCV72DRAFT_244430"/>
<evidence type="ECO:0000256" key="9">
    <source>
        <dbReference type="PROSITE-ProRule" id="PRU00175"/>
    </source>
</evidence>
<evidence type="ECO:0008006" key="14">
    <source>
        <dbReference type="Google" id="ProtNLM"/>
    </source>
</evidence>
<evidence type="ECO:0000259" key="11">
    <source>
        <dbReference type="PROSITE" id="PS50172"/>
    </source>
</evidence>
<evidence type="ECO:0000256" key="5">
    <source>
        <dbReference type="ARBA" id="ARBA00022771"/>
    </source>
</evidence>
<dbReference type="CDD" id="cd17751">
    <property type="entry name" value="BRCT_microcephalin_rpt3"/>
    <property type="match status" value="1"/>
</dbReference>
<dbReference type="InterPro" id="IPR013083">
    <property type="entry name" value="Znf_RING/FYVE/PHD"/>
</dbReference>
<dbReference type="PROSITE" id="PS50089">
    <property type="entry name" value="ZF_RING_2"/>
    <property type="match status" value="1"/>
</dbReference>
<dbReference type="AlphaFoldDB" id="A0A1X0S6E6"/>